<dbReference type="Proteomes" id="UP001165079">
    <property type="component" value="Unassembled WGS sequence"/>
</dbReference>
<reference evidence="1" key="1">
    <citation type="submission" date="2023-03" db="EMBL/GenBank/DDBJ databases">
        <title>Actinorhabdospora filicis NBRC 111898.</title>
        <authorList>
            <person name="Ichikawa N."/>
            <person name="Sato H."/>
            <person name="Tonouchi N."/>
        </authorList>
    </citation>
    <scope>NUCLEOTIDE SEQUENCE</scope>
    <source>
        <strain evidence="1">NBRC 111898</strain>
    </source>
</reference>
<dbReference type="EMBL" id="BSTX01000002">
    <property type="protein sequence ID" value="GLZ78591.1"/>
    <property type="molecule type" value="Genomic_DNA"/>
</dbReference>
<sequence length="69" mass="7682">MTKLLNKAADKILDRLIPKSTASADTTWNEWCASCRWSGHGDRLTRPYRVCYVVGGRSGCGTCNNWADC</sequence>
<evidence type="ECO:0000313" key="2">
    <source>
        <dbReference type="Proteomes" id="UP001165079"/>
    </source>
</evidence>
<keyword evidence="2" id="KW-1185">Reference proteome</keyword>
<dbReference type="RefSeq" id="WP_285663741.1">
    <property type="nucleotide sequence ID" value="NZ_BSTX01000002.1"/>
</dbReference>
<name>A0A9W6WAG9_9ACTN</name>
<gene>
    <name evidence="1" type="ORF">Afil01_33980</name>
</gene>
<comment type="caution">
    <text evidence="1">The sequence shown here is derived from an EMBL/GenBank/DDBJ whole genome shotgun (WGS) entry which is preliminary data.</text>
</comment>
<protein>
    <submittedName>
        <fullName evidence="1">Uncharacterized protein</fullName>
    </submittedName>
</protein>
<organism evidence="1 2">
    <name type="scientific">Actinorhabdospora filicis</name>
    <dbReference type="NCBI Taxonomy" id="1785913"/>
    <lineage>
        <taxon>Bacteria</taxon>
        <taxon>Bacillati</taxon>
        <taxon>Actinomycetota</taxon>
        <taxon>Actinomycetes</taxon>
        <taxon>Micromonosporales</taxon>
        <taxon>Micromonosporaceae</taxon>
        <taxon>Actinorhabdospora</taxon>
    </lineage>
</organism>
<proteinExistence type="predicted"/>
<evidence type="ECO:0000313" key="1">
    <source>
        <dbReference type="EMBL" id="GLZ78591.1"/>
    </source>
</evidence>
<accession>A0A9W6WAG9</accession>
<dbReference type="AlphaFoldDB" id="A0A9W6WAG9"/>